<dbReference type="Gene3D" id="3.40.50.1820">
    <property type="entry name" value="alpha/beta hydrolase"/>
    <property type="match status" value="1"/>
</dbReference>
<dbReference type="EMBL" id="CAMGYJ010000009">
    <property type="protein sequence ID" value="CAI0543886.1"/>
    <property type="molecule type" value="Genomic_DNA"/>
</dbReference>
<organism evidence="3 4">
    <name type="scientific">Linum tenue</name>
    <dbReference type="NCBI Taxonomy" id="586396"/>
    <lineage>
        <taxon>Eukaryota</taxon>
        <taxon>Viridiplantae</taxon>
        <taxon>Streptophyta</taxon>
        <taxon>Embryophyta</taxon>
        <taxon>Tracheophyta</taxon>
        <taxon>Spermatophyta</taxon>
        <taxon>Magnoliopsida</taxon>
        <taxon>eudicotyledons</taxon>
        <taxon>Gunneridae</taxon>
        <taxon>Pentapetalae</taxon>
        <taxon>rosids</taxon>
        <taxon>fabids</taxon>
        <taxon>Malpighiales</taxon>
        <taxon>Linaceae</taxon>
        <taxon>Linum</taxon>
    </lineage>
</organism>
<reference evidence="3" key="1">
    <citation type="submission" date="2022-08" db="EMBL/GenBank/DDBJ databases">
        <authorList>
            <person name="Gutierrez-Valencia J."/>
        </authorList>
    </citation>
    <scope>NUCLEOTIDE SEQUENCE</scope>
</reference>
<feature type="domain" description="Alpha/beta hydrolase fold-3" evidence="2">
    <location>
        <begin position="80"/>
        <end position="304"/>
    </location>
</feature>
<dbReference type="Pfam" id="PF07859">
    <property type="entry name" value="Abhydrolase_3"/>
    <property type="match status" value="1"/>
</dbReference>
<name>A0AAV0QGG9_9ROSI</name>
<evidence type="ECO:0000256" key="1">
    <source>
        <dbReference type="ARBA" id="ARBA00010515"/>
    </source>
</evidence>
<gene>
    <name evidence="3" type="ORF">LITE_LOCUS42985</name>
</gene>
<sequence length="329" mass="35698">MSDAAVAFEDSLGLFTVYEDGSVRRASPSSLFDVPVIDGGSVQWKDYTFDPQNNLSLRLYKPTSPNNNNNNSNKLPVIYNFHGGGFCIGSRADPISHNCCCRLASRLQAVVVSPDYRLAPESRLPAAVEDGYAALKWLQDQAEGRGDEGDGWLGDVADFGNVFVCGESAGGNIAHNLAVRLGSGSPELAPVEVKGYVLLAPFFGGTVRTRSEAEAPKDVMLNLELVDWFWRLSVPVGDTTDHPLINPFGPSSKDLEPVALDPVLVVVGGSDLLKDRAKVYAEKLTEMGKKIEYVEFEGQQHGFFTIDPEAEPAKKLMGVIKRFIAENSS</sequence>
<evidence type="ECO:0000259" key="2">
    <source>
        <dbReference type="Pfam" id="PF07859"/>
    </source>
</evidence>
<comment type="similarity">
    <text evidence="1">Belongs to the 'GDXG' lipolytic enzyme family.</text>
</comment>
<dbReference type="PANTHER" id="PTHR23024">
    <property type="entry name" value="ARYLACETAMIDE DEACETYLASE"/>
    <property type="match status" value="1"/>
</dbReference>
<dbReference type="AlphaFoldDB" id="A0AAV0QGG9"/>
<dbReference type="InterPro" id="IPR013094">
    <property type="entry name" value="AB_hydrolase_3"/>
</dbReference>
<keyword evidence="4" id="KW-1185">Reference proteome</keyword>
<dbReference type="InterPro" id="IPR029058">
    <property type="entry name" value="AB_hydrolase_fold"/>
</dbReference>
<dbReference type="PANTHER" id="PTHR23024:SF535">
    <property type="entry name" value="OS07G0162900 PROTEIN"/>
    <property type="match status" value="1"/>
</dbReference>
<evidence type="ECO:0000313" key="4">
    <source>
        <dbReference type="Proteomes" id="UP001154282"/>
    </source>
</evidence>
<dbReference type="GO" id="GO:0016787">
    <property type="term" value="F:hydrolase activity"/>
    <property type="evidence" value="ECO:0007669"/>
    <property type="project" value="InterPro"/>
</dbReference>
<proteinExistence type="inferred from homology"/>
<dbReference type="SUPFAM" id="SSF53474">
    <property type="entry name" value="alpha/beta-Hydrolases"/>
    <property type="match status" value="1"/>
</dbReference>
<comment type="caution">
    <text evidence="3">The sequence shown here is derived from an EMBL/GenBank/DDBJ whole genome shotgun (WGS) entry which is preliminary data.</text>
</comment>
<accession>A0AAV0QGG9</accession>
<dbReference type="InterPro" id="IPR050466">
    <property type="entry name" value="Carboxylest/Gibb_receptor"/>
</dbReference>
<evidence type="ECO:0000313" key="3">
    <source>
        <dbReference type="EMBL" id="CAI0543886.1"/>
    </source>
</evidence>
<protein>
    <recommendedName>
        <fullName evidence="2">Alpha/beta hydrolase fold-3 domain-containing protein</fullName>
    </recommendedName>
</protein>
<dbReference type="Proteomes" id="UP001154282">
    <property type="component" value="Unassembled WGS sequence"/>
</dbReference>